<protein>
    <recommendedName>
        <fullName evidence="18">Sensory/regulatory protein RpfC</fullName>
        <ecNumber evidence="3">2.7.13.3</ecNumber>
    </recommendedName>
    <alternativeName>
        <fullName evidence="19">Virulence sensor protein BvgS</fullName>
    </alternativeName>
</protein>
<feature type="domain" description="Response regulatory" evidence="25">
    <location>
        <begin position="914"/>
        <end position="1032"/>
    </location>
</feature>
<dbReference type="PROSITE" id="PS50109">
    <property type="entry name" value="HIS_KIN"/>
    <property type="match status" value="1"/>
</dbReference>
<dbReference type="CDD" id="cd00082">
    <property type="entry name" value="HisKA"/>
    <property type="match status" value="1"/>
</dbReference>
<evidence type="ECO:0000256" key="18">
    <source>
        <dbReference type="ARBA" id="ARBA00068150"/>
    </source>
</evidence>
<dbReference type="InterPro" id="IPR011006">
    <property type="entry name" value="CheY-like_superfamily"/>
</dbReference>
<proteinExistence type="predicted"/>
<dbReference type="InterPro" id="IPR003661">
    <property type="entry name" value="HisK_dim/P_dom"/>
</dbReference>
<comment type="caution">
    <text evidence="29">The sequence shown here is derived from an EMBL/GenBank/DDBJ whole genome shotgun (WGS) entry which is preliminary data.</text>
</comment>
<evidence type="ECO:0000259" key="26">
    <source>
        <dbReference type="PROSITE" id="PS50112"/>
    </source>
</evidence>
<dbReference type="Gene3D" id="3.30.450.20">
    <property type="entry name" value="PAS domain"/>
    <property type="match status" value="3"/>
</dbReference>
<keyword evidence="4" id="KW-1003">Cell membrane</keyword>
<accession>A0A1E8PSM6</accession>
<dbReference type="InterPro" id="IPR004358">
    <property type="entry name" value="Sig_transdc_His_kin-like_C"/>
</dbReference>
<dbReference type="InterPro" id="IPR008207">
    <property type="entry name" value="Sig_transdc_His_kin_Hpt_dom"/>
</dbReference>
<dbReference type="InterPro" id="IPR001610">
    <property type="entry name" value="PAC"/>
</dbReference>
<keyword evidence="12 23" id="KW-1133">Transmembrane helix</keyword>
<keyword evidence="5 21" id="KW-0597">Phosphoprotein</keyword>
<feature type="modified residue" description="Phosphohistidine" evidence="20">
    <location>
        <position position="1112"/>
    </location>
</feature>
<feature type="coiled-coil region" evidence="22">
    <location>
        <begin position="502"/>
        <end position="529"/>
    </location>
</feature>
<dbReference type="Gene3D" id="3.40.50.2300">
    <property type="match status" value="2"/>
</dbReference>
<dbReference type="Pfam" id="PF02518">
    <property type="entry name" value="HATPase_c"/>
    <property type="match status" value="1"/>
</dbReference>
<evidence type="ECO:0000256" key="10">
    <source>
        <dbReference type="ARBA" id="ARBA00022777"/>
    </source>
</evidence>
<evidence type="ECO:0000256" key="2">
    <source>
        <dbReference type="ARBA" id="ARBA00004651"/>
    </source>
</evidence>
<dbReference type="PROSITE" id="PS50894">
    <property type="entry name" value="HPT"/>
    <property type="match status" value="1"/>
</dbReference>
<keyword evidence="15 23" id="KW-0472">Membrane</keyword>
<evidence type="ECO:0000259" key="28">
    <source>
        <dbReference type="PROSITE" id="PS50894"/>
    </source>
</evidence>
<dbReference type="Gene3D" id="1.10.287.130">
    <property type="match status" value="1"/>
</dbReference>
<dbReference type="GO" id="GO:0000155">
    <property type="term" value="F:phosphorelay sensor kinase activity"/>
    <property type="evidence" value="ECO:0007669"/>
    <property type="project" value="InterPro"/>
</dbReference>
<dbReference type="SUPFAM" id="SSF52172">
    <property type="entry name" value="CheY-like"/>
    <property type="match status" value="2"/>
</dbReference>
<dbReference type="Pfam" id="PF00989">
    <property type="entry name" value="PAS"/>
    <property type="match status" value="1"/>
</dbReference>
<evidence type="ECO:0000256" key="9">
    <source>
        <dbReference type="ARBA" id="ARBA00022741"/>
    </source>
</evidence>
<feature type="domain" description="PAC" evidence="27">
    <location>
        <begin position="335"/>
        <end position="387"/>
    </location>
</feature>
<dbReference type="InterPro" id="IPR036097">
    <property type="entry name" value="HisK_dim/P_sf"/>
</dbReference>
<dbReference type="AlphaFoldDB" id="A0A1E8PSM6"/>
<keyword evidence="9" id="KW-0547">Nucleotide-binding</keyword>
<feature type="domain" description="PAC" evidence="27">
    <location>
        <begin position="175"/>
        <end position="227"/>
    </location>
</feature>
<dbReference type="Gene3D" id="3.30.565.10">
    <property type="entry name" value="Histidine kinase-like ATPase, C-terminal domain"/>
    <property type="match status" value="1"/>
</dbReference>
<evidence type="ECO:0000256" key="8">
    <source>
        <dbReference type="ARBA" id="ARBA00022729"/>
    </source>
</evidence>
<keyword evidence="11" id="KW-0067">ATP-binding</keyword>
<feature type="transmembrane region" description="Helical" evidence="23">
    <location>
        <begin position="74"/>
        <end position="91"/>
    </location>
</feature>
<sequence length="1251" mass="134926">MPRTRWQRDYQIVPDQADSGQVLYRLAGPEGILHAFSAPVRLDLDAPARNPTLTLALPDSVAETAAEAARWSQLRIVAGLCIAAALVLYLLRTMRRRASKQIEELAAIVRSSHDAIIGQTLDGRVSSWNEGAQHMFGYTAEQAIGHPLAELIVPDFALAQDAAILERVKNGEVVTNQHTRRRRRDGTLLYIAVTVSPILDASGRVIGAAKTARDISEQTAAQARILELNRSLEMQVAERTAQIRQVSAMQQAIFQHAGYAIIATDLEGKIITFNPAAERLLDYRAADLIAQHTPALFHDPAEVASRAKEFSLQLGEEIEPGFEVFVVKALRGLPNEHEWTYLRRDGSAVPVLLAVTTLKDDTGALMGYLGMAADLSAQRAVEQQLVANHRFLNSLADNIPDMVAYWDADLLCRFSNGAYLKWFGRSKAEMSGIHLRALLGDEIFQRNENYVLAALCGEPQRFERSLTMSDGAQRHTWAHYIPDVEGEDVRGFIVLVFDVTELKQAQLDLELLNRTLAQRTAEAEQASRAKSEFLANMSHEIRTPMNAILGMLQLLQRSGLATRQSDYTSKAEAAARALLGILNDILDFSKVEAGKMALELQPFNIDRLLREIGVILSTNLGEKPVELIFEQCADVPACIVGDAMRLQQILINLAGNAVKFTDAGEIHVRVAVLETRGDELVLEFSVRDTGIGIAPEQLERIFDGFAQADASTARRYGGSGLGLAISRRLVSMMGGQLEADSQRGSGSTFRFTIVCQRDPAYHPTDVLQKMTGLRCLIVDDHDGARSTCANMLQSLGWQVRQAASGRAALELASRASYDVILLDWRMPDLDGRQTAERLRCLDLTPTPILIALTAGSGSEECALLQEAQPALFDGAVSKPLTASALYDVVAELRLGASPTAAPEPHGAGQLAGLRLLLVEDNAINQQVARELLCSEGATVVVANDGLAAVAMVTGKGDAYDAVLMDVQMPGMDGYSATRAIRQRADLANLPIIAITANAMASDRAEALAAGMNDHVGKPFQLAELVSVIRHHCQSGRHLSYAREPAAAVAAAAQPEPLVSAWSEAAALARLGGNQATYARALQAFPGESRTLSERLRAAALEGQRSSAAQILHNLKGIAALVGAEALATLAAEVEHALLASTSQPWPSLDPLFDACVSAADHAGQRAAFYSPAALPPRAPDQPLLAAQLDRLAQLLAASNMLALSVFDELEGMHLPAHQHTLDALGQAIRALDFSAGLELCTALKGALAEAA</sequence>
<dbReference type="EC" id="2.7.13.3" evidence="3"/>
<dbReference type="InterPro" id="IPR013656">
    <property type="entry name" value="PAS_4"/>
</dbReference>
<dbReference type="InterPro" id="IPR001789">
    <property type="entry name" value="Sig_transdc_resp-reg_receiver"/>
</dbReference>
<keyword evidence="7 23" id="KW-0812">Transmembrane</keyword>
<dbReference type="SMART" id="SM00448">
    <property type="entry name" value="REC"/>
    <property type="match status" value="2"/>
</dbReference>
<feature type="modified residue" description="4-aspartylphosphate" evidence="21">
    <location>
        <position position="965"/>
    </location>
</feature>
<dbReference type="SMART" id="SM00091">
    <property type="entry name" value="PAS"/>
    <property type="match status" value="4"/>
</dbReference>
<dbReference type="InterPro" id="IPR035965">
    <property type="entry name" value="PAS-like_dom_sf"/>
</dbReference>
<comment type="subcellular location">
    <subcellularLocation>
        <location evidence="2">Cell membrane</location>
        <topology evidence="2">Multi-pass membrane protein</topology>
    </subcellularLocation>
</comment>
<feature type="domain" description="Response regulatory" evidence="25">
    <location>
        <begin position="774"/>
        <end position="893"/>
    </location>
</feature>
<feature type="domain" description="PAS" evidence="26">
    <location>
        <begin position="246"/>
        <end position="317"/>
    </location>
</feature>
<evidence type="ECO:0000259" key="27">
    <source>
        <dbReference type="PROSITE" id="PS50113"/>
    </source>
</evidence>
<evidence type="ECO:0000256" key="3">
    <source>
        <dbReference type="ARBA" id="ARBA00012438"/>
    </source>
</evidence>
<dbReference type="InterPro" id="IPR003594">
    <property type="entry name" value="HATPase_dom"/>
</dbReference>
<dbReference type="SUPFAM" id="SSF47226">
    <property type="entry name" value="Histidine-containing phosphotransfer domain, HPT domain"/>
    <property type="match status" value="1"/>
</dbReference>
<dbReference type="GO" id="GO:0005524">
    <property type="term" value="F:ATP binding"/>
    <property type="evidence" value="ECO:0007669"/>
    <property type="project" value="UniProtKB-KW"/>
</dbReference>
<evidence type="ECO:0000256" key="15">
    <source>
        <dbReference type="ARBA" id="ARBA00023136"/>
    </source>
</evidence>
<dbReference type="Pfam" id="PF13426">
    <property type="entry name" value="PAS_9"/>
    <property type="match status" value="1"/>
</dbReference>
<evidence type="ECO:0000259" key="25">
    <source>
        <dbReference type="PROSITE" id="PS50110"/>
    </source>
</evidence>
<dbReference type="SUPFAM" id="SSF55874">
    <property type="entry name" value="ATPase domain of HSP90 chaperone/DNA topoisomerase II/histidine kinase"/>
    <property type="match status" value="1"/>
</dbReference>
<feature type="domain" description="PAC" evidence="27">
    <location>
        <begin position="460"/>
        <end position="511"/>
    </location>
</feature>
<comment type="subunit">
    <text evidence="17">At low DSF concentrations, interacts with RpfF.</text>
</comment>
<keyword evidence="8" id="KW-0732">Signal</keyword>
<dbReference type="CDD" id="cd16922">
    <property type="entry name" value="HATPase_EvgS-ArcB-TorS-like"/>
    <property type="match status" value="1"/>
</dbReference>
<dbReference type="PANTHER" id="PTHR45339">
    <property type="entry name" value="HYBRID SIGNAL TRANSDUCTION HISTIDINE KINASE J"/>
    <property type="match status" value="1"/>
</dbReference>
<evidence type="ECO:0000256" key="7">
    <source>
        <dbReference type="ARBA" id="ARBA00022692"/>
    </source>
</evidence>
<comment type="function">
    <text evidence="16">Member of the two-component regulatory system BvgS/BvgA. Phosphorylates BvgA via a four-step phosphorelay in response to environmental signals.</text>
</comment>
<dbReference type="FunFam" id="3.30.565.10:FF:000010">
    <property type="entry name" value="Sensor histidine kinase RcsC"/>
    <property type="match status" value="1"/>
</dbReference>
<dbReference type="CDD" id="cd00130">
    <property type="entry name" value="PAS"/>
    <property type="match status" value="3"/>
</dbReference>
<dbReference type="Gene3D" id="1.20.120.160">
    <property type="entry name" value="HPT domain"/>
    <property type="match status" value="1"/>
</dbReference>
<feature type="domain" description="HPt" evidence="28">
    <location>
        <begin position="1073"/>
        <end position="1169"/>
    </location>
</feature>
<evidence type="ECO:0000256" key="20">
    <source>
        <dbReference type="PROSITE-ProRule" id="PRU00110"/>
    </source>
</evidence>
<dbReference type="InterPro" id="IPR013767">
    <property type="entry name" value="PAS_fold"/>
</dbReference>
<feature type="modified residue" description="4-aspartylphosphate" evidence="21">
    <location>
        <position position="823"/>
    </location>
</feature>
<evidence type="ECO:0000256" key="4">
    <source>
        <dbReference type="ARBA" id="ARBA00022475"/>
    </source>
</evidence>
<dbReference type="PROSITE" id="PS50110">
    <property type="entry name" value="RESPONSE_REGULATORY"/>
    <property type="match status" value="2"/>
</dbReference>
<dbReference type="SUPFAM" id="SSF47384">
    <property type="entry name" value="Homodimeric domain of signal transducing histidine kinase"/>
    <property type="match status" value="1"/>
</dbReference>
<keyword evidence="14" id="KW-0843">Virulence</keyword>
<evidence type="ECO:0000256" key="21">
    <source>
        <dbReference type="PROSITE-ProRule" id="PRU00169"/>
    </source>
</evidence>
<dbReference type="InterPro" id="IPR036641">
    <property type="entry name" value="HPT_dom_sf"/>
</dbReference>
<name>A0A1E8PSM6_9BURK</name>
<keyword evidence="22" id="KW-0175">Coiled coil</keyword>
<keyword evidence="10" id="KW-0418">Kinase</keyword>
<dbReference type="CDD" id="cd17546">
    <property type="entry name" value="REC_hyHK_CKI1_RcsC-like"/>
    <property type="match status" value="2"/>
</dbReference>
<dbReference type="Proteomes" id="UP000092634">
    <property type="component" value="Unassembled WGS sequence"/>
</dbReference>
<dbReference type="Pfam" id="PF01627">
    <property type="entry name" value="Hpt"/>
    <property type="match status" value="1"/>
</dbReference>
<feature type="domain" description="Histidine kinase" evidence="24">
    <location>
        <begin position="536"/>
        <end position="757"/>
    </location>
</feature>
<organism evidence="29 30">
    <name type="scientific">Janthinobacterium lividum</name>
    <dbReference type="NCBI Taxonomy" id="29581"/>
    <lineage>
        <taxon>Bacteria</taxon>
        <taxon>Pseudomonadati</taxon>
        <taxon>Pseudomonadota</taxon>
        <taxon>Betaproteobacteria</taxon>
        <taxon>Burkholderiales</taxon>
        <taxon>Oxalobacteraceae</taxon>
        <taxon>Janthinobacterium</taxon>
    </lineage>
</organism>
<evidence type="ECO:0000256" key="13">
    <source>
        <dbReference type="ARBA" id="ARBA00023012"/>
    </source>
</evidence>
<dbReference type="PROSITE" id="PS50112">
    <property type="entry name" value="PAS"/>
    <property type="match status" value="2"/>
</dbReference>
<dbReference type="PRINTS" id="PR00344">
    <property type="entry name" value="BCTRLSENSOR"/>
</dbReference>
<dbReference type="Pfam" id="PF00072">
    <property type="entry name" value="Response_reg"/>
    <property type="match status" value="2"/>
</dbReference>
<evidence type="ECO:0000256" key="23">
    <source>
        <dbReference type="SAM" id="Phobius"/>
    </source>
</evidence>
<dbReference type="EMBL" id="MAQB02000001">
    <property type="protein sequence ID" value="OFJ48870.1"/>
    <property type="molecule type" value="Genomic_DNA"/>
</dbReference>
<dbReference type="SUPFAM" id="SSF55785">
    <property type="entry name" value="PYP-like sensor domain (PAS domain)"/>
    <property type="match status" value="3"/>
</dbReference>
<evidence type="ECO:0000256" key="11">
    <source>
        <dbReference type="ARBA" id="ARBA00022840"/>
    </source>
</evidence>
<dbReference type="Pfam" id="PF00512">
    <property type="entry name" value="HisKA"/>
    <property type="match status" value="1"/>
</dbReference>
<dbReference type="SMART" id="SM00086">
    <property type="entry name" value="PAC"/>
    <property type="match status" value="3"/>
</dbReference>
<dbReference type="InterPro" id="IPR000700">
    <property type="entry name" value="PAS-assoc_C"/>
</dbReference>
<dbReference type="InterPro" id="IPR000014">
    <property type="entry name" value="PAS"/>
</dbReference>
<keyword evidence="6" id="KW-0808">Transferase</keyword>
<feature type="domain" description="PAS" evidence="26">
    <location>
        <begin position="101"/>
        <end position="155"/>
    </location>
</feature>
<dbReference type="SMART" id="SM00387">
    <property type="entry name" value="HATPase_c"/>
    <property type="match status" value="1"/>
</dbReference>
<evidence type="ECO:0000256" key="5">
    <source>
        <dbReference type="ARBA" id="ARBA00022553"/>
    </source>
</evidence>
<dbReference type="SMART" id="SM00388">
    <property type="entry name" value="HisKA"/>
    <property type="match status" value="1"/>
</dbReference>
<evidence type="ECO:0000313" key="29">
    <source>
        <dbReference type="EMBL" id="OFJ48870.1"/>
    </source>
</evidence>
<evidence type="ECO:0000256" key="12">
    <source>
        <dbReference type="ARBA" id="ARBA00022989"/>
    </source>
</evidence>
<gene>
    <name evidence="29" type="ORF">BA896_008090</name>
</gene>
<evidence type="ECO:0000256" key="6">
    <source>
        <dbReference type="ARBA" id="ARBA00022679"/>
    </source>
</evidence>
<keyword evidence="13" id="KW-0902">Two-component regulatory system</keyword>
<dbReference type="GO" id="GO:0006355">
    <property type="term" value="P:regulation of DNA-templated transcription"/>
    <property type="evidence" value="ECO:0007669"/>
    <property type="project" value="InterPro"/>
</dbReference>
<dbReference type="PANTHER" id="PTHR45339:SF1">
    <property type="entry name" value="HYBRID SIGNAL TRANSDUCTION HISTIDINE KINASE J"/>
    <property type="match status" value="1"/>
</dbReference>
<dbReference type="FunFam" id="1.10.287.130:FF:000002">
    <property type="entry name" value="Two-component osmosensing histidine kinase"/>
    <property type="match status" value="1"/>
</dbReference>
<evidence type="ECO:0000256" key="17">
    <source>
        <dbReference type="ARBA" id="ARBA00064003"/>
    </source>
</evidence>
<dbReference type="GO" id="GO:0005886">
    <property type="term" value="C:plasma membrane"/>
    <property type="evidence" value="ECO:0007669"/>
    <property type="project" value="UniProtKB-SubCell"/>
</dbReference>
<dbReference type="PROSITE" id="PS50113">
    <property type="entry name" value="PAC"/>
    <property type="match status" value="3"/>
</dbReference>
<dbReference type="Pfam" id="PF08448">
    <property type="entry name" value="PAS_4"/>
    <property type="match status" value="1"/>
</dbReference>
<reference evidence="29 30" key="1">
    <citation type="submission" date="2016-10" db="EMBL/GenBank/DDBJ databases">
        <title>Updated version of Genome Assembly of Janthinobacterium lividum ERGS5:01.</title>
        <authorList>
            <person name="Kumar R."/>
            <person name="Acharya V."/>
            <person name="Singh D."/>
        </authorList>
    </citation>
    <scope>NUCLEOTIDE SEQUENCE [LARGE SCALE GENOMIC DNA]</scope>
    <source>
        <strain evidence="29 30">ERGS5:01</strain>
    </source>
</reference>
<evidence type="ECO:0000256" key="22">
    <source>
        <dbReference type="SAM" id="Coils"/>
    </source>
</evidence>
<evidence type="ECO:0000313" key="30">
    <source>
        <dbReference type="Proteomes" id="UP000092634"/>
    </source>
</evidence>
<evidence type="ECO:0000256" key="16">
    <source>
        <dbReference type="ARBA" id="ARBA00058004"/>
    </source>
</evidence>
<evidence type="ECO:0000256" key="14">
    <source>
        <dbReference type="ARBA" id="ARBA00023026"/>
    </source>
</evidence>
<evidence type="ECO:0000256" key="1">
    <source>
        <dbReference type="ARBA" id="ARBA00000085"/>
    </source>
</evidence>
<dbReference type="NCBIfam" id="TIGR00229">
    <property type="entry name" value="sensory_box"/>
    <property type="match status" value="3"/>
</dbReference>
<dbReference type="InterPro" id="IPR005467">
    <property type="entry name" value="His_kinase_dom"/>
</dbReference>
<dbReference type="InterPro" id="IPR036890">
    <property type="entry name" value="HATPase_C_sf"/>
</dbReference>
<comment type="catalytic activity">
    <reaction evidence="1">
        <text>ATP + protein L-histidine = ADP + protein N-phospho-L-histidine.</text>
        <dbReference type="EC" id="2.7.13.3"/>
    </reaction>
</comment>
<evidence type="ECO:0000259" key="24">
    <source>
        <dbReference type="PROSITE" id="PS50109"/>
    </source>
</evidence>
<evidence type="ECO:0000256" key="19">
    <source>
        <dbReference type="ARBA" id="ARBA00070152"/>
    </source>
</evidence>